<keyword evidence="2" id="KW-0812">Transmembrane</keyword>
<dbReference type="EMBL" id="FN648818">
    <property type="protein sequence ID" value="CBN78779.1"/>
    <property type="molecule type" value="Genomic_DNA"/>
</dbReference>
<keyword evidence="2" id="KW-1133">Transmembrane helix</keyword>
<dbReference type="EMBL" id="FN649729">
    <property type="protein sequence ID" value="CBN78779.1"/>
    <property type="molecule type" value="Genomic_DNA"/>
</dbReference>
<keyword evidence="2" id="KW-0472">Membrane</keyword>
<feature type="transmembrane region" description="Helical" evidence="2">
    <location>
        <begin position="63"/>
        <end position="81"/>
    </location>
</feature>
<gene>
    <name evidence="3" type="ORF">Esi_0006_0184</name>
</gene>
<evidence type="ECO:0000313" key="4">
    <source>
        <dbReference type="Proteomes" id="UP000002630"/>
    </source>
</evidence>
<keyword evidence="4" id="KW-1185">Reference proteome</keyword>
<name>D8LQL5_ECTSI</name>
<protein>
    <submittedName>
        <fullName evidence="3">Uncharacterized protein</fullName>
    </submittedName>
</protein>
<dbReference type="AlphaFoldDB" id="D8LQL5"/>
<reference evidence="3 4" key="1">
    <citation type="journal article" date="2010" name="Nature">
        <title>The Ectocarpus genome and the independent evolution of multicellularity in brown algae.</title>
        <authorList>
            <person name="Cock J.M."/>
            <person name="Sterck L."/>
            <person name="Rouze P."/>
            <person name="Scornet D."/>
            <person name="Allen A.E."/>
            <person name="Amoutzias G."/>
            <person name="Anthouard V."/>
            <person name="Artiguenave F."/>
            <person name="Aury J.M."/>
            <person name="Badger J.H."/>
            <person name="Beszteri B."/>
            <person name="Billiau K."/>
            <person name="Bonnet E."/>
            <person name="Bothwell J.H."/>
            <person name="Bowler C."/>
            <person name="Boyen C."/>
            <person name="Brownlee C."/>
            <person name="Carrano C.J."/>
            <person name="Charrier B."/>
            <person name="Cho G.Y."/>
            <person name="Coelho S.M."/>
            <person name="Collen J."/>
            <person name="Corre E."/>
            <person name="Da Silva C."/>
            <person name="Delage L."/>
            <person name="Delaroque N."/>
            <person name="Dittami S.M."/>
            <person name="Doulbeau S."/>
            <person name="Elias M."/>
            <person name="Farnham G."/>
            <person name="Gachon C.M."/>
            <person name="Gschloessl B."/>
            <person name="Heesch S."/>
            <person name="Jabbari K."/>
            <person name="Jubin C."/>
            <person name="Kawai H."/>
            <person name="Kimura K."/>
            <person name="Kloareg B."/>
            <person name="Kupper F.C."/>
            <person name="Lang D."/>
            <person name="Le Bail A."/>
            <person name="Leblanc C."/>
            <person name="Lerouge P."/>
            <person name="Lohr M."/>
            <person name="Lopez P.J."/>
            <person name="Martens C."/>
            <person name="Maumus F."/>
            <person name="Michel G."/>
            <person name="Miranda-Saavedra D."/>
            <person name="Morales J."/>
            <person name="Moreau H."/>
            <person name="Motomura T."/>
            <person name="Nagasato C."/>
            <person name="Napoli C.A."/>
            <person name="Nelson D.R."/>
            <person name="Nyvall-Collen P."/>
            <person name="Peters A.F."/>
            <person name="Pommier C."/>
            <person name="Potin P."/>
            <person name="Poulain J."/>
            <person name="Quesneville H."/>
            <person name="Read B."/>
            <person name="Rensing S.A."/>
            <person name="Ritter A."/>
            <person name="Rousvoal S."/>
            <person name="Samanta M."/>
            <person name="Samson G."/>
            <person name="Schroeder D.C."/>
            <person name="Segurens B."/>
            <person name="Strittmatter M."/>
            <person name="Tonon T."/>
            <person name="Tregear J.W."/>
            <person name="Valentin K."/>
            <person name="von Dassow P."/>
            <person name="Yamagishi T."/>
            <person name="Van de Peer Y."/>
            <person name="Wincker P."/>
        </authorList>
    </citation>
    <scope>NUCLEOTIDE SEQUENCE [LARGE SCALE GENOMIC DNA]</scope>
    <source>
        <strain evidence="4">Ec32 / CCAP1310/4</strain>
    </source>
</reference>
<dbReference type="Proteomes" id="UP000002630">
    <property type="component" value="Linkage Group LG04"/>
</dbReference>
<feature type="region of interest" description="Disordered" evidence="1">
    <location>
        <begin position="1"/>
        <end position="53"/>
    </location>
</feature>
<proteinExistence type="predicted"/>
<accession>D8LQL5</accession>
<feature type="region of interest" description="Disordered" evidence="1">
    <location>
        <begin position="133"/>
        <end position="179"/>
    </location>
</feature>
<evidence type="ECO:0000313" key="3">
    <source>
        <dbReference type="EMBL" id="CBN78779.1"/>
    </source>
</evidence>
<evidence type="ECO:0000256" key="1">
    <source>
        <dbReference type="SAM" id="MobiDB-lite"/>
    </source>
</evidence>
<organism evidence="3 4">
    <name type="scientific">Ectocarpus siliculosus</name>
    <name type="common">Brown alga</name>
    <name type="synonym">Conferva siliculosa</name>
    <dbReference type="NCBI Taxonomy" id="2880"/>
    <lineage>
        <taxon>Eukaryota</taxon>
        <taxon>Sar</taxon>
        <taxon>Stramenopiles</taxon>
        <taxon>Ochrophyta</taxon>
        <taxon>PX clade</taxon>
        <taxon>Phaeophyceae</taxon>
        <taxon>Ectocarpales</taxon>
        <taxon>Ectocarpaceae</taxon>
        <taxon>Ectocarpus</taxon>
    </lineage>
</organism>
<evidence type="ECO:0000256" key="2">
    <source>
        <dbReference type="SAM" id="Phobius"/>
    </source>
</evidence>
<dbReference type="InParanoid" id="D8LQL5"/>
<sequence>MAGPDIKWTAGPGPAPLPYSKRAREAMGVTDDDKPWAHPDPPAAESWGFGGGGESDTLTEGRLRTNFFLIVLSIIFAIWVYRKVVKRDHSPFFHVSPTPPQSEDVKVSEDMRTAREARLKRFQETKTSYADMMKEAAGGCPPAETVRNDDDGGNSVAAEGQGYSDGLRRRGGGDQATTG</sequence>
<dbReference type="OrthoDB" id="10289531at2759"/>